<dbReference type="Pfam" id="PF06029">
    <property type="entry name" value="AlkA_N"/>
    <property type="match status" value="1"/>
</dbReference>
<name>A0ABV5ACF0_9BACL</name>
<dbReference type="InterPro" id="IPR010316">
    <property type="entry name" value="AlkA_N"/>
</dbReference>
<dbReference type="SUPFAM" id="SSF48150">
    <property type="entry name" value="DNA-glycosylase"/>
    <property type="match status" value="1"/>
</dbReference>
<evidence type="ECO:0000259" key="5">
    <source>
        <dbReference type="SMART" id="SM00478"/>
    </source>
</evidence>
<accession>A0ABV5ACF0</accession>
<evidence type="ECO:0000256" key="4">
    <source>
        <dbReference type="ARBA" id="ARBA00023204"/>
    </source>
</evidence>
<dbReference type="SMART" id="SM00478">
    <property type="entry name" value="ENDO3c"/>
    <property type="match status" value="1"/>
</dbReference>
<gene>
    <name evidence="6" type="ORF">KKP3000_003272</name>
</gene>
<dbReference type="InterPro" id="IPR037046">
    <property type="entry name" value="AlkA_N_sf"/>
</dbReference>
<dbReference type="EMBL" id="JBDXSU010000004">
    <property type="protein sequence ID" value="MFB5189881.1"/>
    <property type="molecule type" value="Genomic_DNA"/>
</dbReference>
<dbReference type="PANTHER" id="PTHR43003:SF5">
    <property type="entry name" value="DNA-3-METHYLADENINE GLYCOSYLASE"/>
    <property type="match status" value="1"/>
</dbReference>
<feature type="domain" description="HhH-GPD" evidence="5">
    <location>
        <begin position="133"/>
        <end position="298"/>
    </location>
</feature>
<keyword evidence="7" id="KW-1185">Reference proteome</keyword>
<comment type="caution">
    <text evidence="6">The sequence shown here is derived from an EMBL/GenBank/DDBJ whole genome shotgun (WGS) entry which is preliminary data.</text>
</comment>
<dbReference type="RefSeq" id="WP_275476311.1">
    <property type="nucleotide sequence ID" value="NZ_CP162940.1"/>
</dbReference>
<dbReference type="InterPro" id="IPR011257">
    <property type="entry name" value="DNA_glycosylase"/>
</dbReference>
<dbReference type="Gene3D" id="3.30.310.20">
    <property type="entry name" value="DNA-3-methyladenine glycosylase AlkA, N-terminal domain"/>
    <property type="match status" value="1"/>
</dbReference>
<dbReference type="Gene3D" id="1.10.1670.10">
    <property type="entry name" value="Helix-hairpin-Helix base-excision DNA repair enzymes (C-terminal)"/>
    <property type="match status" value="1"/>
</dbReference>
<sequence length="303" mass="33903">MSTLRLELPDSFDFSLSIERNVFGIGDLHVAQTDAGPVVYRAFWRSGQPIAVKVCADRDQRLLRVETAEDLSQQEGHDIEAQIRHWLDLDSDYARIQDYFGADPAMKSVINALVGLHLQRDMHPFASLVRMMIGQQVNVAFATSLTNRLIDLAGRFVVWDGLKLPVFPTAAEVAAVSVDELRRLQFSSRKAEYIVQLAQMVDDGAIDLSADHLQAMDDDQAVEYLCQIRGVGQWSAQCCLLFALGRPDVFPALDVGLLDALARMYGVVRPSAKEAVQMVEKWSPYRSYAAHFLWCGRRMLGKG</sequence>
<evidence type="ECO:0000256" key="1">
    <source>
        <dbReference type="ARBA" id="ARBA00000086"/>
    </source>
</evidence>
<keyword evidence="4" id="KW-0234">DNA repair</keyword>
<dbReference type="PANTHER" id="PTHR43003">
    <property type="entry name" value="DNA-3-METHYLADENINE GLYCOSYLASE"/>
    <property type="match status" value="1"/>
</dbReference>
<dbReference type="Pfam" id="PF00730">
    <property type="entry name" value="HhH-GPD"/>
    <property type="match status" value="1"/>
</dbReference>
<dbReference type="Proteomes" id="UP001579974">
    <property type="component" value="Unassembled WGS sequence"/>
</dbReference>
<organism evidence="6 7">
    <name type="scientific">Alicyclobacillus fastidiosus</name>
    <dbReference type="NCBI Taxonomy" id="392011"/>
    <lineage>
        <taxon>Bacteria</taxon>
        <taxon>Bacillati</taxon>
        <taxon>Bacillota</taxon>
        <taxon>Bacilli</taxon>
        <taxon>Bacillales</taxon>
        <taxon>Alicyclobacillaceae</taxon>
        <taxon>Alicyclobacillus</taxon>
    </lineage>
</organism>
<evidence type="ECO:0000313" key="6">
    <source>
        <dbReference type="EMBL" id="MFB5189881.1"/>
    </source>
</evidence>
<dbReference type="InterPro" id="IPR023170">
    <property type="entry name" value="HhH_base_excis_C"/>
</dbReference>
<dbReference type="InterPro" id="IPR003265">
    <property type="entry name" value="HhH-GPD_domain"/>
</dbReference>
<keyword evidence="3" id="KW-0227">DNA damage</keyword>
<dbReference type="EC" id="3.2.2.21" evidence="2"/>
<dbReference type="Gene3D" id="1.10.340.30">
    <property type="entry name" value="Hypothetical protein, domain 2"/>
    <property type="match status" value="1"/>
</dbReference>
<evidence type="ECO:0000256" key="2">
    <source>
        <dbReference type="ARBA" id="ARBA00012000"/>
    </source>
</evidence>
<dbReference type="InterPro" id="IPR051912">
    <property type="entry name" value="Alkylbase_DNA_Glycosylase/TA"/>
</dbReference>
<evidence type="ECO:0000313" key="7">
    <source>
        <dbReference type="Proteomes" id="UP001579974"/>
    </source>
</evidence>
<evidence type="ECO:0000256" key="3">
    <source>
        <dbReference type="ARBA" id="ARBA00022763"/>
    </source>
</evidence>
<proteinExistence type="predicted"/>
<protein>
    <recommendedName>
        <fullName evidence="2">DNA-3-methyladenine glycosylase II</fullName>
        <ecNumber evidence="2">3.2.2.21</ecNumber>
    </recommendedName>
</protein>
<comment type="catalytic activity">
    <reaction evidence="1">
        <text>Hydrolysis of alkylated DNA, releasing 3-methyladenine, 3-methylguanine, 7-methylguanine and 7-methyladenine.</text>
        <dbReference type="EC" id="3.2.2.21"/>
    </reaction>
</comment>
<dbReference type="CDD" id="cd00056">
    <property type="entry name" value="ENDO3c"/>
    <property type="match status" value="1"/>
</dbReference>
<reference evidence="6 7" key="1">
    <citation type="journal article" date="2024" name="Int. J. Mol. Sci.">
        <title>Exploration of Alicyclobacillus spp. Genome in Search of Antibiotic Resistance.</title>
        <authorList>
            <person name="Bucka-Kolendo J."/>
            <person name="Kiousi D.E."/>
            <person name="Dekowska A."/>
            <person name="Mikolajczuk-Szczyrba A."/>
            <person name="Karadedos D.M."/>
            <person name="Michael P."/>
            <person name="Galanis A."/>
            <person name="Sokolowska B."/>
        </authorList>
    </citation>
    <scope>NUCLEOTIDE SEQUENCE [LARGE SCALE GENOMIC DNA]</scope>
    <source>
        <strain evidence="6 7">KKP 3000</strain>
    </source>
</reference>